<reference evidence="5 6" key="1">
    <citation type="submission" date="2017-12" db="EMBL/GenBank/DDBJ databases">
        <title>Hemimetabolous genomes reveal molecular basis of termite eusociality.</title>
        <authorList>
            <person name="Harrison M.C."/>
            <person name="Jongepier E."/>
            <person name="Robertson H.M."/>
            <person name="Arning N."/>
            <person name="Bitard-Feildel T."/>
            <person name="Chao H."/>
            <person name="Childers C.P."/>
            <person name="Dinh H."/>
            <person name="Doddapaneni H."/>
            <person name="Dugan S."/>
            <person name="Gowin J."/>
            <person name="Greiner C."/>
            <person name="Han Y."/>
            <person name="Hu H."/>
            <person name="Hughes D.S.T."/>
            <person name="Huylmans A.-K."/>
            <person name="Kemena C."/>
            <person name="Kremer L.P.M."/>
            <person name="Lee S.L."/>
            <person name="Lopez-Ezquerra A."/>
            <person name="Mallet L."/>
            <person name="Monroy-Kuhn J.M."/>
            <person name="Moser A."/>
            <person name="Murali S.C."/>
            <person name="Muzny D.M."/>
            <person name="Otani S."/>
            <person name="Piulachs M.-D."/>
            <person name="Poelchau M."/>
            <person name="Qu J."/>
            <person name="Schaub F."/>
            <person name="Wada-Katsumata A."/>
            <person name="Worley K.C."/>
            <person name="Xie Q."/>
            <person name="Ylla G."/>
            <person name="Poulsen M."/>
            <person name="Gibbs R.A."/>
            <person name="Schal C."/>
            <person name="Richards S."/>
            <person name="Belles X."/>
            <person name="Korb J."/>
            <person name="Bornberg-Bauer E."/>
        </authorList>
    </citation>
    <scope>NUCLEOTIDE SEQUENCE [LARGE SCALE GENOMIC DNA]</scope>
    <source>
        <tissue evidence="5">Whole body</tissue>
    </source>
</reference>
<dbReference type="InterPro" id="IPR038606">
    <property type="entry name" value="To_sf"/>
</dbReference>
<dbReference type="InterPro" id="IPR010562">
    <property type="entry name" value="Haemolymph_juvenile_hormone-bd"/>
</dbReference>
<organism evidence="5 6">
    <name type="scientific">Cryptotermes secundus</name>
    <dbReference type="NCBI Taxonomy" id="105785"/>
    <lineage>
        <taxon>Eukaryota</taxon>
        <taxon>Metazoa</taxon>
        <taxon>Ecdysozoa</taxon>
        <taxon>Arthropoda</taxon>
        <taxon>Hexapoda</taxon>
        <taxon>Insecta</taxon>
        <taxon>Pterygota</taxon>
        <taxon>Neoptera</taxon>
        <taxon>Polyneoptera</taxon>
        <taxon>Dictyoptera</taxon>
        <taxon>Blattodea</taxon>
        <taxon>Blattoidea</taxon>
        <taxon>Termitoidae</taxon>
        <taxon>Kalotermitidae</taxon>
        <taxon>Cryptotermitinae</taxon>
        <taxon>Cryptotermes</taxon>
    </lineage>
</organism>
<feature type="chain" id="PRO_5014367600" description="Protein takeout" evidence="4">
    <location>
        <begin position="23"/>
        <end position="249"/>
    </location>
</feature>
<comment type="caution">
    <text evidence="5">The sequence shown here is derived from an EMBL/GenBank/DDBJ whole genome shotgun (WGS) entry which is preliminary data.</text>
</comment>
<evidence type="ECO:0000256" key="1">
    <source>
        <dbReference type="ARBA" id="ARBA00022729"/>
    </source>
</evidence>
<dbReference type="PANTHER" id="PTHR11008">
    <property type="entry name" value="PROTEIN TAKEOUT-LIKE PROTEIN"/>
    <property type="match status" value="1"/>
</dbReference>
<dbReference type="FunCoup" id="A0A2J7QTL2">
    <property type="interactions" value="30"/>
</dbReference>
<evidence type="ECO:0000313" key="6">
    <source>
        <dbReference type="Proteomes" id="UP000235965"/>
    </source>
</evidence>
<evidence type="ECO:0000256" key="4">
    <source>
        <dbReference type="SAM" id="SignalP"/>
    </source>
</evidence>
<dbReference type="Proteomes" id="UP000235965">
    <property type="component" value="Unassembled WGS sequence"/>
</dbReference>
<feature type="signal peptide" evidence="4">
    <location>
        <begin position="1"/>
        <end position="22"/>
    </location>
</feature>
<name>A0A2J7QTL2_9NEOP</name>
<dbReference type="FunFam" id="3.15.10.30:FF:000001">
    <property type="entry name" value="Takeout-like protein 1"/>
    <property type="match status" value="1"/>
</dbReference>
<protein>
    <recommendedName>
        <fullName evidence="7">Protein takeout</fullName>
    </recommendedName>
</protein>
<accession>A0A2J7QTL2</accession>
<dbReference type="EMBL" id="NEVH01011194">
    <property type="protein sequence ID" value="PNF31916.1"/>
    <property type="molecule type" value="Genomic_DNA"/>
</dbReference>
<dbReference type="AlphaFoldDB" id="A0A2J7QTL2"/>
<dbReference type="GO" id="GO:0005615">
    <property type="term" value="C:extracellular space"/>
    <property type="evidence" value="ECO:0007669"/>
    <property type="project" value="TreeGrafter"/>
</dbReference>
<dbReference type="SMART" id="SM00700">
    <property type="entry name" value="JHBP"/>
    <property type="match status" value="1"/>
</dbReference>
<dbReference type="Pfam" id="PF06585">
    <property type="entry name" value="JHBP"/>
    <property type="match status" value="1"/>
</dbReference>
<keyword evidence="6" id="KW-1185">Reference proteome</keyword>
<keyword evidence="2" id="KW-0090">Biological rhythms</keyword>
<dbReference type="InParanoid" id="A0A2J7QTL2"/>
<evidence type="ECO:0000313" key="5">
    <source>
        <dbReference type="EMBL" id="PNF31916.1"/>
    </source>
</evidence>
<evidence type="ECO:0000256" key="3">
    <source>
        <dbReference type="ARBA" id="ARBA00060902"/>
    </source>
</evidence>
<gene>
    <name evidence="5" type="ORF">B7P43_G07909</name>
</gene>
<dbReference type="Gene3D" id="3.15.10.30">
    <property type="entry name" value="Haemolymph juvenile hormone binding protein"/>
    <property type="match status" value="1"/>
</dbReference>
<dbReference type="GO" id="GO:0007623">
    <property type="term" value="P:circadian rhythm"/>
    <property type="evidence" value="ECO:0007669"/>
    <property type="project" value="UniProtKB-ARBA"/>
</dbReference>
<sequence>MAPQHLLLLGLVALLTPRHAAAQDKKIPDFIKICKRGEPELNQCITNSVEQLKPALENGVEGFFPSLEPLMMKEVLITEGNGLRIVGKNVKTYGCSNFRIFNMIADMENLDFDFDLELPMLYTVAEYDVSGRLLLLPIKGNGPLYGNWTDCKAHVRLDGELEERNGYKFPKFSSLRIVFTVGTGTVQLKNLFGGDKVLGNAVNSAINANFKQVLKELQHPIEKALQDALLEISNDCVREFTYDQLYPVE</sequence>
<keyword evidence="1 4" id="KW-0732">Signal</keyword>
<evidence type="ECO:0008006" key="7">
    <source>
        <dbReference type="Google" id="ProtNLM"/>
    </source>
</evidence>
<comment type="similarity">
    <text evidence="3">Belongs to the TO family.</text>
</comment>
<dbReference type="OrthoDB" id="8185598at2759"/>
<evidence type="ECO:0000256" key="2">
    <source>
        <dbReference type="ARBA" id="ARBA00023108"/>
    </source>
</evidence>
<dbReference type="PANTHER" id="PTHR11008:SF14">
    <property type="entry name" value="CIRCADIAN CLOCK-CONTROLLED PROTEIN-LIKE PROTEIN"/>
    <property type="match status" value="1"/>
</dbReference>
<proteinExistence type="inferred from homology"/>